<evidence type="ECO:0000313" key="1">
    <source>
        <dbReference type="EMBL" id="MPM75804.1"/>
    </source>
</evidence>
<dbReference type="AlphaFoldDB" id="A0A645CFT9"/>
<name>A0A645CFT9_9ZZZZ</name>
<dbReference type="EMBL" id="VSSQ01026876">
    <property type="protein sequence ID" value="MPM75804.1"/>
    <property type="molecule type" value="Genomic_DNA"/>
</dbReference>
<reference evidence="1" key="1">
    <citation type="submission" date="2019-08" db="EMBL/GenBank/DDBJ databases">
        <authorList>
            <person name="Kucharzyk K."/>
            <person name="Murdoch R.W."/>
            <person name="Higgins S."/>
            <person name="Loffler F."/>
        </authorList>
    </citation>
    <scope>NUCLEOTIDE SEQUENCE</scope>
</reference>
<gene>
    <name evidence="1" type="ORF">SDC9_122798</name>
</gene>
<comment type="caution">
    <text evidence="1">The sequence shown here is derived from an EMBL/GenBank/DDBJ whole genome shotgun (WGS) entry which is preliminary data.</text>
</comment>
<proteinExistence type="predicted"/>
<protein>
    <submittedName>
        <fullName evidence="1">Uncharacterized protein</fullName>
    </submittedName>
</protein>
<organism evidence="1">
    <name type="scientific">bioreactor metagenome</name>
    <dbReference type="NCBI Taxonomy" id="1076179"/>
    <lineage>
        <taxon>unclassified sequences</taxon>
        <taxon>metagenomes</taxon>
        <taxon>ecological metagenomes</taxon>
    </lineage>
</organism>
<sequence length="118" mass="13654">MNLRTRTTRTCVSHLPEIIFFISVDNAFRRQELCPYGGGFVVALQPFGWRAFENCHVQSVFIKFQYVGKIFPCPFNGFFLKIIAERPVAQHLEHGMMIGVVTHFFQIIMLTAHTQTFL</sequence>
<accession>A0A645CFT9</accession>
<dbReference type="AntiFam" id="ANF00074">
    <property type="entry name" value="Shadow ORF (opposite alaS)"/>
</dbReference>